<dbReference type="Gene3D" id="4.10.240.10">
    <property type="entry name" value="Zn(2)-C6 fungal-type DNA-binding domain"/>
    <property type="match status" value="1"/>
</dbReference>
<evidence type="ECO:0000313" key="4">
    <source>
        <dbReference type="EMBL" id="KAG6109587.1"/>
    </source>
</evidence>
<evidence type="ECO:0000256" key="2">
    <source>
        <dbReference type="ARBA" id="ARBA00023242"/>
    </source>
</evidence>
<dbReference type="GO" id="GO:0045944">
    <property type="term" value="P:positive regulation of transcription by RNA polymerase II"/>
    <property type="evidence" value="ECO:0007669"/>
    <property type="project" value="TreeGrafter"/>
</dbReference>
<dbReference type="GO" id="GO:0008270">
    <property type="term" value="F:zinc ion binding"/>
    <property type="evidence" value="ECO:0007669"/>
    <property type="project" value="InterPro"/>
</dbReference>
<comment type="subcellular location">
    <subcellularLocation>
        <location evidence="1">Nucleus</location>
    </subcellularLocation>
</comment>
<evidence type="ECO:0000259" key="3">
    <source>
        <dbReference type="PROSITE" id="PS50048"/>
    </source>
</evidence>
<name>A0A9P7PWM0_9HYPO</name>
<dbReference type="CDD" id="cd00067">
    <property type="entry name" value="GAL4"/>
    <property type="match status" value="1"/>
</dbReference>
<sequence>MCTKRRIKCDRTEPQCLKCASRGLSCPGFQAVHLKWNQGIASRGKNAGKHAPVSCSKFFRNDQTAARNGRKASRSMIPEPLNSLAEDTSVSSSQALALLSVGPGLTKDVKLANASLSVSMFQTLIHHFCTKAVSRLTWIDQPSHPWRTIVQSSLQYSACVQLSVSSLAAAHLSMTPGMSSEQSNSLFGIYCSLRDRCLRGLSAKMDSELRSSKSTVAESIDTIPAIEILASMLALCYTEVFVPGSHNWKIHLRACRRIINIYQLDARQSTSTDSVLKFLLKDINDMEILTGTTAFDNELLPFSSPSSQYSNTVSGWAFTSLIHKITTLERKRHLTKLANGALCSVNMSVWHRHAEEAHKRTMACPRLRSASQSQALRECFHALTRVYYYATLIYSYQAFATAEEKSSSISTLIDGLLKDVKYTIAGSTHDLSHDLFFPLFIAGVETTFNREQQVFVEKLFVESLSRTGIWCNYPALQFLRSLWSNPEHLLQHESWIDLARATVSTTGSFVVF</sequence>
<dbReference type="AlphaFoldDB" id="A0A9P7PWM0"/>
<dbReference type="GO" id="GO:0000976">
    <property type="term" value="F:transcription cis-regulatory region binding"/>
    <property type="evidence" value="ECO:0007669"/>
    <property type="project" value="TreeGrafter"/>
</dbReference>
<comment type="caution">
    <text evidence="4">The sequence shown here is derived from an EMBL/GenBank/DDBJ whole genome shotgun (WGS) entry which is preliminary data.</text>
</comment>
<gene>
    <name evidence="4" type="ORF">E4U13_005739</name>
</gene>
<proteinExistence type="predicted"/>
<dbReference type="Pfam" id="PF00172">
    <property type="entry name" value="Zn_clus"/>
    <property type="match status" value="1"/>
</dbReference>
<dbReference type="InterPro" id="IPR021858">
    <property type="entry name" value="Fun_TF"/>
</dbReference>
<dbReference type="PANTHER" id="PTHR37534:SF15">
    <property type="entry name" value="ZN(II)2CYS6 TRANSCRIPTION FACTOR (EUROFUNG)"/>
    <property type="match status" value="1"/>
</dbReference>
<keyword evidence="5" id="KW-1185">Reference proteome</keyword>
<dbReference type="PANTHER" id="PTHR37534">
    <property type="entry name" value="TRANSCRIPTIONAL ACTIVATOR PROTEIN UGA3"/>
    <property type="match status" value="1"/>
</dbReference>
<accession>A0A9P7PWM0</accession>
<feature type="domain" description="Zn(2)-C6 fungal-type" evidence="3">
    <location>
        <begin position="1"/>
        <end position="26"/>
    </location>
</feature>
<protein>
    <recommendedName>
        <fullName evidence="3">Zn(2)-C6 fungal-type domain-containing protein</fullName>
    </recommendedName>
</protein>
<organism evidence="4 5">
    <name type="scientific">Claviceps humidiphila</name>
    <dbReference type="NCBI Taxonomy" id="1294629"/>
    <lineage>
        <taxon>Eukaryota</taxon>
        <taxon>Fungi</taxon>
        <taxon>Dikarya</taxon>
        <taxon>Ascomycota</taxon>
        <taxon>Pezizomycotina</taxon>
        <taxon>Sordariomycetes</taxon>
        <taxon>Hypocreomycetidae</taxon>
        <taxon>Hypocreales</taxon>
        <taxon>Clavicipitaceae</taxon>
        <taxon>Claviceps</taxon>
    </lineage>
</organism>
<dbReference type="Pfam" id="PF11951">
    <property type="entry name" value="Fungal_trans_2"/>
    <property type="match status" value="1"/>
</dbReference>
<evidence type="ECO:0000313" key="5">
    <source>
        <dbReference type="Proteomes" id="UP000732380"/>
    </source>
</evidence>
<dbReference type="InterPro" id="IPR001138">
    <property type="entry name" value="Zn2Cys6_DnaBD"/>
</dbReference>
<dbReference type="SUPFAM" id="SSF57701">
    <property type="entry name" value="Zn2/Cys6 DNA-binding domain"/>
    <property type="match status" value="1"/>
</dbReference>
<dbReference type="PROSITE" id="PS50048">
    <property type="entry name" value="ZN2_CY6_FUNGAL_2"/>
    <property type="match status" value="1"/>
</dbReference>
<dbReference type="GO" id="GO:0000981">
    <property type="term" value="F:DNA-binding transcription factor activity, RNA polymerase II-specific"/>
    <property type="evidence" value="ECO:0007669"/>
    <property type="project" value="InterPro"/>
</dbReference>
<reference evidence="4 5" key="1">
    <citation type="journal article" date="2020" name="bioRxiv">
        <title>Whole genome comparisons of ergot fungi reveals the divergence and evolution of species within the genus Claviceps are the result of varying mechanisms driving genome evolution and host range expansion.</title>
        <authorList>
            <person name="Wyka S.A."/>
            <person name="Mondo S.J."/>
            <person name="Liu M."/>
            <person name="Dettman J."/>
            <person name="Nalam V."/>
            <person name="Broders K.D."/>
        </authorList>
    </citation>
    <scope>NUCLEOTIDE SEQUENCE [LARGE SCALE GENOMIC DNA]</scope>
    <source>
        <strain evidence="4 5">LM576</strain>
    </source>
</reference>
<keyword evidence="2" id="KW-0539">Nucleus</keyword>
<dbReference type="InterPro" id="IPR036864">
    <property type="entry name" value="Zn2-C6_fun-type_DNA-bd_sf"/>
</dbReference>
<dbReference type="EMBL" id="SRQM01000477">
    <property type="protein sequence ID" value="KAG6109587.1"/>
    <property type="molecule type" value="Genomic_DNA"/>
</dbReference>
<dbReference type="Proteomes" id="UP000732380">
    <property type="component" value="Unassembled WGS sequence"/>
</dbReference>
<evidence type="ECO:0000256" key="1">
    <source>
        <dbReference type="ARBA" id="ARBA00004123"/>
    </source>
</evidence>
<dbReference type="GO" id="GO:0005634">
    <property type="term" value="C:nucleus"/>
    <property type="evidence" value="ECO:0007669"/>
    <property type="project" value="UniProtKB-SubCell"/>
</dbReference>